<evidence type="ECO:0000313" key="7">
    <source>
        <dbReference type="WBParaSite" id="PTRK_0001740600.1"/>
    </source>
</evidence>
<evidence type="ECO:0000256" key="2">
    <source>
        <dbReference type="ARBA" id="ARBA00023015"/>
    </source>
</evidence>
<accession>A0A0N5A669</accession>
<dbReference type="AlphaFoldDB" id="A0A0N5A669"/>
<organism evidence="6 7">
    <name type="scientific">Parastrongyloides trichosuri</name>
    <name type="common">Possum-specific nematode worm</name>
    <dbReference type="NCBI Taxonomy" id="131310"/>
    <lineage>
        <taxon>Eukaryota</taxon>
        <taxon>Metazoa</taxon>
        <taxon>Ecdysozoa</taxon>
        <taxon>Nematoda</taxon>
        <taxon>Chromadorea</taxon>
        <taxon>Rhabditida</taxon>
        <taxon>Tylenchina</taxon>
        <taxon>Panagrolaimomorpha</taxon>
        <taxon>Strongyloidoidea</taxon>
        <taxon>Strongyloididae</taxon>
        <taxon>Parastrongyloides</taxon>
    </lineage>
</organism>
<dbReference type="GO" id="GO:0016251">
    <property type="term" value="F:RNA polymerase II general transcription initiation factor activity"/>
    <property type="evidence" value="ECO:0007669"/>
    <property type="project" value="TreeGrafter"/>
</dbReference>
<keyword evidence="4" id="KW-0539">Nucleus</keyword>
<keyword evidence="6" id="KW-1185">Reference proteome</keyword>
<dbReference type="Pfam" id="PF03540">
    <property type="entry name" value="TAF10"/>
    <property type="match status" value="1"/>
</dbReference>
<comment type="subcellular location">
    <subcellularLocation>
        <location evidence="1">Nucleus</location>
    </subcellularLocation>
</comment>
<reference evidence="7" key="1">
    <citation type="submission" date="2017-02" db="UniProtKB">
        <authorList>
            <consortium name="WormBaseParasite"/>
        </authorList>
    </citation>
    <scope>IDENTIFICATION</scope>
</reference>
<dbReference type="PANTHER" id="PTHR21242:SF0">
    <property type="entry name" value="TRANSCRIPTION INITIATION FACTOR TFIID SUBUNIT 10"/>
    <property type="match status" value="1"/>
</dbReference>
<proteinExistence type="inferred from homology"/>
<keyword evidence="2" id="KW-0805">Transcription regulation</keyword>
<dbReference type="CDD" id="cd07982">
    <property type="entry name" value="HFD_TAF10"/>
    <property type="match status" value="1"/>
</dbReference>
<dbReference type="STRING" id="131310.A0A0N5A669"/>
<dbReference type="GO" id="GO:0005669">
    <property type="term" value="C:transcription factor TFIID complex"/>
    <property type="evidence" value="ECO:0007669"/>
    <property type="project" value="TreeGrafter"/>
</dbReference>
<dbReference type="WBParaSite" id="PTRK_0001740600.1">
    <property type="protein sequence ID" value="PTRK_0001740600.1"/>
    <property type="gene ID" value="PTRK_0001740600"/>
</dbReference>
<protein>
    <submittedName>
        <fullName evidence="7">Transcription initiation factor TFIID subunit 10</fullName>
    </submittedName>
</protein>
<dbReference type="PRINTS" id="PR01443">
    <property type="entry name" value="TFIID30KDSUB"/>
</dbReference>
<evidence type="ECO:0000313" key="6">
    <source>
        <dbReference type="Proteomes" id="UP000038045"/>
    </source>
</evidence>
<keyword evidence="3" id="KW-0804">Transcription</keyword>
<dbReference type="InterPro" id="IPR003923">
    <property type="entry name" value="TAF10"/>
</dbReference>
<dbReference type="Proteomes" id="UP000038045">
    <property type="component" value="Unplaced"/>
</dbReference>
<evidence type="ECO:0000256" key="4">
    <source>
        <dbReference type="ARBA" id="ARBA00023242"/>
    </source>
</evidence>
<name>A0A0N5A669_PARTI</name>
<dbReference type="PANTHER" id="PTHR21242">
    <property type="entry name" value="TRANSCRIPTION INITIATION FACTOR TFIID SUBUNIT 10"/>
    <property type="match status" value="1"/>
</dbReference>
<evidence type="ECO:0000256" key="3">
    <source>
        <dbReference type="ARBA" id="ARBA00023163"/>
    </source>
</evidence>
<evidence type="ECO:0000256" key="5">
    <source>
        <dbReference type="ARBA" id="ARBA00025730"/>
    </source>
</evidence>
<evidence type="ECO:0000256" key="1">
    <source>
        <dbReference type="ARBA" id="ARBA00004123"/>
    </source>
</evidence>
<dbReference type="GO" id="GO:0000124">
    <property type="term" value="C:SAGA complex"/>
    <property type="evidence" value="ECO:0007669"/>
    <property type="project" value="TreeGrafter"/>
</dbReference>
<comment type="similarity">
    <text evidence="5">Belongs to the TAF10 family.</text>
</comment>
<dbReference type="GO" id="GO:0006367">
    <property type="term" value="P:transcription initiation at RNA polymerase II promoter"/>
    <property type="evidence" value="ECO:0007669"/>
    <property type="project" value="TreeGrafter"/>
</dbReference>
<dbReference type="GO" id="GO:1990841">
    <property type="term" value="F:promoter-specific chromatin binding"/>
    <property type="evidence" value="ECO:0007669"/>
    <property type="project" value="TreeGrafter"/>
</dbReference>
<sequence>MNPQTNPRPEMVAELRKQACAPEIDVVYQFLDNLNKFNSVIPESVSTYYLSKSGVDCNDKIVPKMIAVSTQKFISDILLDCMTQAKHRGLGTTKTNKKGAKETKYTLTMDVLETVLKEYGIEPLPPVNIQKEKNFK</sequence>